<protein>
    <submittedName>
        <fullName evidence="10">Glycosyl transferase family 2</fullName>
    </submittedName>
</protein>
<feature type="transmembrane region" description="Helical" evidence="9">
    <location>
        <begin position="472"/>
        <end position="493"/>
    </location>
</feature>
<dbReference type="GO" id="GO:0016757">
    <property type="term" value="F:glycosyltransferase activity"/>
    <property type="evidence" value="ECO:0007669"/>
    <property type="project" value="UniProtKB-KW"/>
</dbReference>
<evidence type="ECO:0000313" key="10">
    <source>
        <dbReference type="EMBL" id="AFM14549.1"/>
    </source>
</evidence>
<evidence type="ECO:0000256" key="4">
    <source>
        <dbReference type="ARBA" id="ARBA00022692"/>
    </source>
</evidence>
<dbReference type="InterPro" id="IPR029044">
    <property type="entry name" value="Nucleotide-diphossugar_trans"/>
</dbReference>
<dbReference type="HOGENOM" id="CLU_012856_4_0_12"/>
<name>I4BB92_TURPD</name>
<gene>
    <name evidence="10" type="ordered locus">Turpa_3915</name>
</gene>
<keyword evidence="8" id="KW-0961">Cell wall biogenesis/degradation</keyword>
<keyword evidence="4 9" id="KW-0812">Transmembrane</keyword>
<keyword evidence="7 9" id="KW-0472">Membrane</keyword>
<dbReference type="FunFam" id="3.90.550.10:FF:000057">
    <property type="entry name" value="Glycosyltransferase-like protein, family 2"/>
    <property type="match status" value="1"/>
</dbReference>
<feature type="transmembrane region" description="Helical" evidence="9">
    <location>
        <begin position="321"/>
        <end position="340"/>
    </location>
</feature>
<dbReference type="KEGG" id="tpx:Turpa_3915"/>
<keyword evidence="6" id="KW-0333">Golgi apparatus</keyword>
<sequence length="519" mass="59497">MDALFVISLIIYILDIIVLFYYGIHCFVMVRLFFKYRKNCETDAGRLEELKAKMKVWPRVTIQLPMFNEYYVAERLIDTTMKVRYPKNKLEVQVLDDSTDETTDLVRKKVAAYRKKGYDIKLIHRVNRQGHKAGALKEAQEVAKGEFVAIFDADFMPAEDFLEKTVPYFYEADDIGMVQTRWGHINADYSILTKGQSLGIDGHFTIEQIARGGSGLWMNFNGTAGIWRKTCIYDAGNWSADTLTEDFDLSYRAELKGWRFKYIVDVVNPAELPATVTAYKSQQFRWCKGSIQTTVKLAPTIFRTDLSWPVKLEALTHLTNYMVHPLMVINILATLPVLYFSERLGNLSDAVIGISAVFFSLGTFGPIAMYLVSQKVLYNRWANRLAWMPILTMIGTGIAVSNTRAVWQALTGKKSAFIRTPKLRIEGQKDKVAERMKYAAHVKLDKTPFLEFFMGVYALVIIYTAFNFNRTMFVPFMVMYACGFFYISFASFFENFKEMRAKKQFAMASALSVVAQKAE</sequence>
<evidence type="ECO:0000256" key="5">
    <source>
        <dbReference type="ARBA" id="ARBA00022989"/>
    </source>
</evidence>
<dbReference type="PANTHER" id="PTHR32044:SF80">
    <property type="entry name" value="XYLOGLUCAN GLYCOSYLTRANSFERASE 2-RELATED"/>
    <property type="match status" value="1"/>
</dbReference>
<feature type="transmembrane region" description="Helical" evidence="9">
    <location>
        <begin position="352"/>
        <end position="372"/>
    </location>
</feature>
<keyword evidence="3 10" id="KW-0808">Transferase</keyword>
<dbReference type="CDD" id="cd06437">
    <property type="entry name" value="CESA_CaSu_A2"/>
    <property type="match status" value="1"/>
</dbReference>
<evidence type="ECO:0000256" key="9">
    <source>
        <dbReference type="SAM" id="Phobius"/>
    </source>
</evidence>
<evidence type="ECO:0000256" key="2">
    <source>
        <dbReference type="ARBA" id="ARBA00022676"/>
    </source>
</evidence>
<organism evidence="10 11">
    <name type="scientific">Turneriella parva (strain ATCC BAA-1111 / DSM 21527 / NCTC 11395 / H)</name>
    <name type="common">Leptospira parva</name>
    <dbReference type="NCBI Taxonomy" id="869212"/>
    <lineage>
        <taxon>Bacteria</taxon>
        <taxon>Pseudomonadati</taxon>
        <taxon>Spirochaetota</taxon>
        <taxon>Spirochaetia</taxon>
        <taxon>Leptospirales</taxon>
        <taxon>Leptospiraceae</taxon>
        <taxon>Turneriella</taxon>
    </lineage>
</organism>
<feature type="transmembrane region" description="Helical" evidence="9">
    <location>
        <begin position="6"/>
        <end position="28"/>
    </location>
</feature>
<dbReference type="SUPFAM" id="SSF53448">
    <property type="entry name" value="Nucleotide-diphospho-sugar transferases"/>
    <property type="match status" value="1"/>
</dbReference>
<dbReference type="RefSeq" id="WP_014805026.1">
    <property type="nucleotide sequence ID" value="NC_018020.1"/>
</dbReference>
<keyword evidence="11" id="KW-1185">Reference proteome</keyword>
<dbReference type="STRING" id="869212.Turpa_3915"/>
<evidence type="ECO:0000256" key="8">
    <source>
        <dbReference type="ARBA" id="ARBA00023316"/>
    </source>
</evidence>
<evidence type="ECO:0000256" key="6">
    <source>
        <dbReference type="ARBA" id="ARBA00023034"/>
    </source>
</evidence>
<reference evidence="10 11" key="1">
    <citation type="submission" date="2012-06" db="EMBL/GenBank/DDBJ databases">
        <title>The complete chromosome of genome of Turneriella parva DSM 21527.</title>
        <authorList>
            <consortium name="US DOE Joint Genome Institute (JGI-PGF)"/>
            <person name="Lucas S."/>
            <person name="Han J."/>
            <person name="Lapidus A."/>
            <person name="Bruce D."/>
            <person name="Goodwin L."/>
            <person name="Pitluck S."/>
            <person name="Peters L."/>
            <person name="Kyrpides N."/>
            <person name="Mavromatis K."/>
            <person name="Ivanova N."/>
            <person name="Mikhailova N."/>
            <person name="Chertkov O."/>
            <person name="Detter J.C."/>
            <person name="Tapia R."/>
            <person name="Han C."/>
            <person name="Land M."/>
            <person name="Hauser L."/>
            <person name="Markowitz V."/>
            <person name="Cheng J.-F."/>
            <person name="Hugenholtz P."/>
            <person name="Woyke T."/>
            <person name="Wu D."/>
            <person name="Gronow S."/>
            <person name="Wellnitz S."/>
            <person name="Brambilla E."/>
            <person name="Klenk H.-P."/>
            <person name="Eisen J.A."/>
        </authorList>
    </citation>
    <scope>NUCLEOTIDE SEQUENCE [LARGE SCALE GENOMIC DNA]</scope>
    <source>
        <strain evidence="11">ATCC BAA-1111 / DSM 21527 / NCTC 11395 / H</strain>
    </source>
</reference>
<dbReference type="EMBL" id="CP002959">
    <property type="protein sequence ID" value="AFM14549.1"/>
    <property type="molecule type" value="Genomic_DNA"/>
</dbReference>
<keyword evidence="5 9" id="KW-1133">Transmembrane helix</keyword>
<feature type="transmembrane region" description="Helical" evidence="9">
    <location>
        <begin position="449"/>
        <end position="466"/>
    </location>
</feature>
<dbReference type="Gene3D" id="3.90.550.10">
    <property type="entry name" value="Spore Coat Polysaccharide Biosynthesis Protein SpsA, Chain A"/>
    <property type="match status" value="1"/>
</dbReference>
<evidence type="ECO:0000256" key="1">
    <source>
        <dbReference type="ARBA" id="ARBA00004653"/>
    </source>
</evidence>
<dbReference type="OrthoDB" id="9768769at2"/>
<dbReference type="Proteomes" id="UP000006048">
    <property type="component" value="Chromosome"/>
</dbReference>
<comment type="subcellular location">
    <subcellularLocation>
        <location evidence="1">Golgi apparatus membrane</location>
        <topology evidence="1">Multi-pass membrane protein</topology>
    </subcellularLocation>
</comment>
<evidence type="ECO:0000256" key="3">
    <source>
        <dbReference type="ARBA" id="ARBA00022679"/>
    </source>
</evidence>
<dbReference type="AlphaFoldDB" id="I4BB92"/>
<proteinExistence type="predicted"/>
<evidence type="ECO:0000256" key="7">
    <source>
        <dbReference type="ARBA" id="ARBA00023136"/>
    </source>
</evidence>
<keyword evidence="2" id="KW-0328">Glycosyltransferase</keyword>
<dbReference type="PANTHER" id="PTHR32044">
    <property type="entry name" value="GLUCOMANNAN 4-BETA-MANNOSYLTRANSFERASE 9"/>
    <property type="match status" value="1"/>
</dbReference>
<dbReference type="Pfam" id="PF13641">
    <property type="entry name" value="Glyco_tranf_2_3"/>
    <property type="match status" value="1"/>
</dbReference>
<evidence type="ECO:0000313" key="11">
    <source>
        <dbReference type="Proteomes" id="UP000006048"/>
    </source>
</evidence>
<dbReference type="GO" id="GO:0071555">
    <property type="term" value="P:cell wall organization"/>
    <property type="evidence" value="ECO:0007669"/>
    <property type="project" value="UniProtKB-KW"/>
</dbReference>
<dbReference type="PATRIC" id="fig|869212.3.peg.3946"/>
<accession>I4BB92</accession>